<dbReference type="GO" id="GO:0046654">
    <property type="term" value="P:tetrahydrofolate biosynthetic process"/>
    <property type="evidence" value="ECO:0007669"/>
    <property type="project" value="UniProtKB-UniPathway"/>
</dbReference>
<accession>A0A542ZWB7</accession>
<evidence type="ECO:0000256" key="2">
    <source>
        <dbReference type="ARBA" id="ARBA00009539"/>
    </source>
</evidence>
<keyword evidence="5 7" id="KW-0521">NADP</keyword>
<keyword evidence="4 7" id="KW-0554">One-carbon metabolism</keyword>
<keyword evidence="11" id="KW-1185">Reference proteome</keyword>
<dbReference type="GO" id="GO:0046452">
    <property type="term" value="P:dihydrofolate metabolic process"/>
    <property type="evidence" value="ECO:0007669"/>
    <property type="project" value="TreeGrafter"/>
</dbReference>
<dbReference type="PROSITE" id="PS51330">
    <property type="entry name" value="DHFR_2"/>
    <property type="match status" value="1"/>
</dbReference>
<evidence type="ECO:0000313" key="11">
    <source>
        <dbReference type="Proteomes" id="UP000315389"/>
    </source>
</evidence>
<dbReference type="PRINTS" id="PR00070">
    <property type="entry name" value="DHFR"/>
</dbReference>
<dbReference type="GO" id="GO:0046655">
    <property type="term" value="P:folic acid metabolic process"/>
    <property type="evidence" value="ECO:0007669"/>
    <property type="project" value="TreeGrafter"/>
</dbReference>
<evidence type="ECO:0000256" key="1">
    <source>
        <dbReference type="ARBA" id="ARBA00004903"/>
    </source>
</evidence>
<protein>
    <recommendedName>
        <fullName evidence="3 7">Dihydrofolate reductase</fullName>
        <ecNumber evidence="3 7">1.5.1.3</ecNumber>
    </recommendedName>
</protein>
<dbReference type="Pfam" id="PF00186">
    <property type="entry name" value="DHFR_1"/>
    <property type="match status" value="1"/>
</dbReference>
<dbReference type="EMBL" id="VFOS01000001">
    <property type="protein sequence ID" value="TQL64655.1"/>
    <property type="molecule type" value="Genomic_DNA"/>
</dbReference>
<dbReference type="CDD" id="cd00209">
    <property type="entry name" value="DHFR"/>
    <property type="match status" value="1"/>
</dbReference>
<dbReference type="GO" id="GO:0050661">
    <property type="term" value="F:NADP binding"/>
    <property type="evidence" value="ECO:0007669"/>
    <property type="project" value="InterPro"/>
</dbReference>
<evidence type="ECO:0000256" key="7">
    <source>
        <dbReference type="PIRNR" id="PIRNR000194"/>
    </source>
</evidence>
<comment type="similarity">
    <text evidence="2 7 8">Belongs to the dihydrofolate reductase family.</text>
</comment>
<dbReference type="GO" id="GO:0005829">
    <property type="term" value="C:cytosol"/>
    <property type="evidence" value="ECO:0007669"/>
    <property type="project" value="TreeGrafter"/>
</dbReference>
<dbReference type="UniPathway" id="UPA00077">
    <property type="reaction ID" value="UER00158"/>
</dbReference>
<dbReference type="InterPro" id="IPR012259">
    <property type="entry name" value="DHFR"/>
</dbReference>
<dbReference type="EC" id="1.5.1.3" evidence="3 7"/>
<evidence type="ECO:0000256" key="6">
    <source>
        <dbReference type="ARBA" id="ARBA00023002"/>
    </source>
</evidence>
<comment type="pathway">
    <text evidence="1 7">Cofactor biosynthesis; tetrahydrofolate biosynthesis; 5,6,7,8-tetrahydrofolate from 7,8-dihydrofolate: step 1/1.</text>
</comment>
<dbReference type="PIRSF" id="PIRSF000194">
    <property type="entry name" value="DHFR"/>
    <property type="match status" value="1"/>
</dbReference>
<dbReference type="GO" id="GO:0006730">
    <property type="term" value="P:one-carbon metabolic process"/>
    <property type="evidence" value="ECO:0007669"/>
    <property type="project" value="UniProtKB-KW"/>
</dbReference>
<keyword evidence="6 7" id="KW-0560">Oxidoreductase</keyword>
<evidence type="ECO:0000256" key="4">
    <source>
        <dbReference type="ARBA" id="ARBA00022563"/>
    </source>
</evidence>
<dbReference type="PROSITE" id="PS00075">
    <property type="entry name" value="DHFR_1"/>
    <property type="match status" value="1"/>
</dbReference>
<dbReference type="PANTHER" id="PTHR48069">
    <property type="entry name" value="DIHYDROFOLATE REDUCTASE"/>
    <property type="match status" value="1"/>
</dbReference>
<evidence type="ECO:0000256" key="5">
    <source>
        <dbReference type="ARBA" id="ARBA00022857"/>
    </source>
</evidence>
<name>A0A542ZWB7_RARFA</name>
<proteinExistence type="inferred from homology"/>
<gene>
    <name evidence="10" type="ORF">FB461_1164</name>
</gene>
<evidence type="ECO:0000259" key="9">
    <source>
        <dbReference type="PROSITE" id="PS51330"/>
    </source>
</evidence>
<organism evidence="10 11">
    <name type="scientific">Rarobacter faecitabidus</name>
    <dbReference type="NCBI Taxonomy" id="13243"/>
    <lineage>
        <taxon>Bacteria</taxon>
        <taxon>Bacillati</taxon>
        <taxon>Actinomycetota</taxon>
        <taxon>Actinomycetes</taxon>
        <taxon>Micrococcales</taxon>
        <taxon>Rarobacteraceae</taxon>
        <taxon>Rarobacter</taxon>
    </lineage>
</organism>
<comment type="catalytic activity">
    <reaction evidence="7">
        <text>(6S)-5,6,7,8-tetrahydrofolate + NADP(+) = 7,8-dihydrofolate + NADPH + H(+)</text>
        <dbReference type="Rhea" id="RHEA:15009"/>
        <dbReference type="ChEBI" id="CHEBI:15378"/>
        <dbReference type="ChEBI" id="CHEBI:57451"/>
        <dbReference type="ChEBI" id="CHEBI:57453"/>
        <dbReference type="ChEBI" id="CHEBI:57783"/>
        <dbReference type="ChEBI" id="CHEBI:58349"/>
        <dbReference type="EC" id="1.5.1.3"/>
    </reaction>
</comment>
<dbReference type="AlphaFoldDB" id="A0A542ZWB7"/>
<reference evidence="10 11" key="1">
    <citation type="submission" date="2019-06" db="EMBL/GenBank/DDBJ databases">
        <title>Sequencing the genomes of 1000 actinobacteria strains.</title>
        <authorList>
            <person name="Klenk H.-P."/>
        </authorList>
    </citation>
    <scope>NUCLEOTIDE SEQUENCE [LARGE SCALE GENOMIC DNA]</scope>
    <source>
        <strain evidence="10 11">DSM 4813</strain>
    </source>
</reference>
<dbReference type="SUPFAM" id="SSF53597">
    <property type="entry name" value="Dihydrofolate reductase-like"/>
    <property type="match status" value="1"/>
</dbReference>
<evidence type="ECO:0000256" key="8">
    <source>
        <dbReference type="RuleBase" id="RU004474"/>
    </source>
</evidence>
<evidence type="ECO:0000313" key="10">
    <source>
        <dbReference type="EMBL" id="TQL64655.1"/>
    </source>
</evidence>
<dbReference type="Gene3D" id="3.40.430.10">
    <property type="entry name" value="Dihydrofolate Reductase, subunit A"/>
    <property type="match status" value="1"/>
</dbReference>
<dbReference type="InterPro" id="IPR001796">
    <property type="entry name" value="DHFR_dom"/>
</dbReference>
<evidence type="ECO:0000256" key="3">
    <source>
        <dbReference type="ARBA" id="ARBA00012856"/>
    </source>
</evidence>
<dbReference type="Proteomes" id="UP000315389">
    <property type="component" value="Unassembled WGS sequence"/>
</dbReference>
<comment type="caution">
    <text evidence="10">The sequence shown here is derived from an EMBL/GenBank/DDBJ whole genome shotgun (WGS) entry which is preliminary data.</text>
</comment>
<dbReference type="InterPro" id="IPR024072">
    <property type="entry name" value="DHFR-like_dom_sf"/>
</dbReference>
<sequence length="162" mass="17441">MIWAQAAGGVIGANGDMPWHLPEDLAHFKRVTAGSPVVMGRATWDSLPARFRPLPGRANIVVSTTESAHDGADTFPSLDRALAAARGESTTGEVWIMGGGRIFAECEPIADIAVVTYIDLTVEGDTFAPDLSPRWAVEQESAWENSSTGLKYRIVRYRATPA</sequence>
<dbReference type="InterPro" id="IPR017925">
    <property type="entry name" value="DHFR_CS"/>
</dbReference>
<comment type="function">
    <text evidence="7">Key enzyme in folate metabolism. Catalyzes an essential reaction for de novo glycine and purine synthesis, and for DNA precursor synthesis.</text>
</comment>
<dbReference type="GO" id="GO:0004146">
    <property type="term" value="F:dihydrofolate reductase activity"/>
    <property type="evidence" value="ECO:0007669"/>
    <property type="project" value="UniProtKB-EC"/>
</dbReference>
<feature type="domain" description="DHFR" evidence="9">
    <location>
        <begin position="1"/>
        <end position="159"/>
    </location>
</feature>
<dbReference type="PANTHER" id="PTHR48069:SF3">
    <property type="entry name" value="DIHYDROFOLATE REDUCTASE"/>
    <property type="match status" value="1"/>
</dbReference>